<name>A0A756I2B1_SALER</name>
<reference evidence="1" key="1">
    <citation type="journal article" date="2018" name="Genome Biol.">
        <title>SKESA: strategic k-mer extension for scrupulous assemblies.</title>
        <authorList>
            <person name="Souvorov A."/>
            <person name="Agarwala R."/>
            <person name="Lipman D.J."/>
        </authorList>
    </citation>
    <scope>NUCLEOTIDE SEQUENCE</scope>
    <source>
        <strain evidence="1">MA.CK_00/00002125</strain>
    </source>
</reference>
<gene>
    <name evidence="1" type="ORF">G8O67_003410</name>
</gene>
<reference evidence="1" key="2">
    <citation type="submission" date="2020-02" db="EMBL/GenBank/DDBJ databases">
        <authorList>
            <consortium name="NCBI Pathogen Detection Project"/>
        </authorList>
    </citation>
    <scope>NUCLEOTIDE SEQUENCE</scope>
    <source>
        <strain evidence="1">MA.CK_00/00002125</strain>
    </source>
</reference>
<protein>
    <submittedName>
        <fullName evidence="1">Uncharacterized protein</fullName>
    </submittedName>
</protein>
<proteinExistence type="predicted"/>
<dbReference type="AlphaFoldDB" id="A0A756I2B1"/>
<comment type="caution">
    <text evidence="1">The sequence shown here is derived from an EMBL/GenBank/DDBJ whole genome shotgun (WGS) entry which is preliminary data.</text>
</comment>
<dbReference type="EMBL" id="DAAWYJ010000014">
    <property type="protein sequence ID" value="HAG0016092.1"/>
    <property type="molecule type" value="Genomic_DNA"/>
</dbReference>
<evidence type="ECO:0000313" key="1">
    <source>
        <dbReference type="EMBL" id="HAG0016092.1"/>
    </source>
</evidence>
<accession>A0A756I2B1</accession>
<sequence length="71" mass="7632">MTVRVTFEFTHTEDRIDVVSDIESVGEGCCTCEMAFAAITVANIKEVAGTIRQALQADPALFRVASDGSVH</sequence>
<organism evidence="1">
    <name type="scientific">Salmonella enterica</name>
    <name type="common">Salmonella choleraesuis</name>
    <dbReference type="NCBI Taxonomy" id="28901"/>
    <lineage>
        <taxon>Bacteria</taxon>
        <taxon>Pseudomonadati</taxon>
        <taxon>Pseudomonadota</taxon>
        <taxon>Gammaproteobacteria</taxon>
        <taxon>Enterobacterales</taxon>
        <taxon>Enterobacteriaceae</taxon>
        <taxon>Salmonella</taxon>
    </lineage>
</organism>